<dbReference type="GO" id="GO:0016020">
    <property type="term" value="C:membrane"/>
    <property type="evidence" value="ECO:0007669"/>
    <property type="project" value="UniProtKB-SubCell"/>
</dbReference>
<feature type="transmembrane region" description="Helical" evidence="5">
    <location>
        <begin position="186"/>
        <end position="202"/>
    </location>
</feature>
<feature type="transmembrane region" description="Helical" evidence="5">
    <location>
        <begin position="55"/>
        <end position="75"/>
    </location>
</feature>
<feature type="transmembrane region" description="Helical" evidence="5">
    <location>
        <begin position="382"/>
        <end position="401"/>
    </location>
</feature>
<keyword evidence="4 5" id="KW-0472">Membrane</keyword>
<dbReference type="PANTHER" id="PTHR37422">
    <property type="entry name" value="TEICHURONIC ACID BIOSYNTHESIS PROTEIN TUAE"/>
    <property type="match status" value="1"/>
</dbReference>
<dbReference type="EMBL" id="RWKW01000026">
    <property type="protein sequence ID" value="RST87077.1"/>
    <property type="molecule type" value="Genomic_DNA"/>
</dbReference>
<sequence length="455" mass="49759">MSSIARPRRTEPVQPAATLDRRGAATLFAAVLFGVSIISFRPFSPQAAEATGGDIVNQLGFGAVGIASLFCLLGFVDRRVLVRLVGFWWMVLIGVFLVSVANAADPSSAFRTAIFTLIGVLTMMAVLATPRDADSLSTVFSVTGLAIVALCYAGLVLYPDIARHTGDSLEPEHAGLWRGAFSHKNVAGPVMAALSFTGLYLLRRGWRWSGGLLLVSALYFLAHTGSKTTTGLVPLAILLVMGPSLIGLRRVVPLIFAVALVVSALATIGIVMSPTLWHLSQQVSPGMTYTGRTTLWSFLIEMIAHKPWFGYGYESFWSTPVVQLQELPFDAEWDIRGIVHGHNGYLDIAVLMGLPTLGVAVIAFLVVPMFDFLRVPRKRENILLADFFMMTLMFTAFNAFLESFFFRRVDPVWLFFVLAVFGLRYVARVTIPAVSTTGIADRARHGRERLSTMPH</sequence>
<evidence type="ECO:0000256" key="4">
    <source>
        <dbReference type="ARBA" id="ARBA00023136"/>
    </source>
</evidence>
<feature type="transmembrane region" description="Helical" evidence="5">
    <location>
        <begin position="110"/>
        <end position="129"/>
    </location>
</feature>
<feature type="transmembrane region" description="Helical" evidence="5">
    <location>
        <begin position="87"/>
        <end position="104"/>
    </location>
</feature>
<dbReference type="InterPro" id="IPR051533">
    <property type="entry name" value="WaaL-like"/>
</dbReference>
<accession>A0A429Z037</accession>
<keyword evidence="2 5" id="KW-0812">Transmembrane</keyword>
<evidence type="ECO:0000313" key="8">
    <source>
        <dbReference type="Proteomes" id="UP000278398"/>
    </source>
</evidence>
<comment type="subcellular location">
    <subcellularLocation>
        <location evidence="1">Membrane</location>
        <topology evidence="1">Multi-pass membrane protein</topology>
    </subcellularLocation>
</comment>
<dbReference type="RefSeq" id="WP_126698817.1">
    <property type="nucleotide sequence ID" value="NZ_RWKW01000026.1"/>
</dbReference>
<gene>
    <name evidence="7" type="ORF">EJC49_07350</name>
</gene>
<protein>
    <submittedName>
        <fullName evidence="7">O-antigen ligase family protein</fullName>
    </submittedName>
</protein>
<comment type="caution">
    <text evidence="7">The sequence shown here is derived from an EMBL/GenBank/DDBJ whole genome shotgun (WGS) entry which is preliminary data.</text>
</comment>
<evidence type="ECO:0000256" key="2">
    <source>
        <dbReference type="ARBA" id="ARBA00022692"/>
    </source>
</evidence>
<reference evidence="7 8" key="1">
    <citation type="submission" date="2018-12" db="EMBL/GenBank/DDBJ databases">
        <title>Mesorhizobium carbonis sp. nov., isolated from coal mine water.</title>
        <authorList>
            <person name="Xin W."/>
            <person name="Xu Z."/>
            <person name="Xiang F."/>
            <person name="Zhang J."/>
            <person name="Xi L."/>
            <person name="Liu J."/>
        </authorList>
    </citation>
    <scope>NUCLEOTIDE SEQUENCE [LARGE SCALE GENOMIC DNA]</scope>
    <source>
        <strain evidence="7 8">B2.3</strain>
    </source>
</reference>
<feature type="transmembrane region" description="Helical" evidence="5">
    <location>
        <begin position="348"/>
        <end position="370"/>
    </location>
</feature>
<feature type="transmembrane region" description="Helical" evidence="5">
    <location>
        <begin position="255"/>
        <end position="277"/>
    </location>
</feature>
<keyword evidence="3 5" id="KW-1133">Transmembrane helix</keyword>
<dbReference type="OrthoDB" id="4391260at2"/>
<dbReference type="PANTHER" id="PTHR37422:SF21">
    <property type="entry name" value="EXOQ-LIKE PROTEIN"/>
    <property type="match status" value="1"/>
</dbReference>
<dbReference type="Pfam" id="PF04932">
    <property type="entry name" value="Wzy_C"/>
    <property type="match status" value="1"/>
</dbReference>
<dbReference type="GO" id="GO:0016874">
    <property type="term" value="F:ligase activity"/>
    <property type="evidence" value="ECO:0007669"/>
    <property type="project" value="UniProtKB-KW"/>
</dbReference>
<dbReference type="Proteomes" id="UP000278398">
    <property type="component" value="Unassembled WGS sequence"/>
</dbReference>
<evidence type="ECO:0000256" key="3">
    <source>
        <dbReference type="ARBA" id="ARBA00022989"/>
    </source>
</evidence>
<proteinExistence type="predicted"/>
<keyword evidence="8" id="KW-1185">Reference proteome</keyword>
<feature type="transmembrane region" description="Helical" evidence="5">
    <location>
        <begin position="231"/>
        <end position="248"/>
    </location>
</feature>
<evidence type="ECO:0000313" key="7">
    <source>
        <dbReference type="EMBL" id="RST87077.1"/>
    </source>
</evidence>
<dbReference type="AlphaFoldDB" id="A0A429Z037"/>
<feature type="domain" description="O-antigen ligase-related" evidence="6">
    <location>
        <begin position="213"/>
        <end position="358"/>
    </location>
</feature>
<dbReference type="InterPro" id="IPR007016">
    <property type="entry name" value="O-antigen_ligase-rel_domated"/>
</dbReference>
<evidence type="ECO:0000256" key="1">
    <source>
        <dbReference type="ARBA" id="ARBA00004141"/>
    </source>
</evidence>
<name>A0A429Z037_9HYPH</name>
<feature type="transmembrane region" description="Helical" evidence="5">
    <location>
        <begin position="24"/>
        <end position="43"/>
    </location>
</feature>
<evidence type="ECO:0000259" key="6">
    <source>
        <dbReference type="Pfam" id="PF04932"/>
    </source>
</evidence>
<keyword evidence="7" id="KW-0436">Ligase</keyword>
<feature type="transmembrane region" description="Helical" evidence="5">
    <location>
        <begin position="136"/>
        <end position="158"/>
    </location>
</feature>
<feature type="transmembrane region" description="Helical" evidence="5">
    <location>
        <begin position="413"/>
        <end position="440"/>
    </location>
</feature>
<organism evidence="7 8">
    <name type="scientific">Aquibium carbonis</name>
    <dbReference type="NCBI Taxonomy" id="2495581"/>
    <lineage>
        <taxon>Bacteria</taxon>
        <taxon>Pseudomonadati</taxon>
        <taxon>Pseudomonadota</taxon>
        <taxon>Alphaproteobacteria</taxon>
        <taxon>Hyphomicrobiales</taxon>
        <taxon>Phyllobacteriaceae</taxon>
        <taxon>Aquibium</taxon>
    </lineage>
</organism>
<feature type="transmembrane region" description="Helical" evidence="5">
    <location>
        <begin position="209"/>
        <end position="225"/>
    </location>
</feature>
<evidence type="ECO:0000256" key="5">
    <source>
        <dbReference type="SAM" id="Phobius"/>
    </source>
</evidence>